<dbReference type="Proteomes" id="UP000301475">
    <property type="component" value="Chromosome"/>
</dbReference>
<dbReference type="EMBL" id="CP039381">
    <property type="protein sequence ID" value="QCT07215.1"/>
    <property type="molecule type" value="Genomic_DNA"/>
</dbReference>
<protein>
    <submittedName>
        <fullName evidence="1">WYL domain-containing protein</fullName>
    </submittedName>
</protein>
<dbReference type="OrthoDB" id="9815009at2"/>
<dbReference type="KEGG" id="ruj:E5Z56_07525"/>
<gene>
    <name evidence="1" type="ORF">E5Z56_07525</name>
</gene>
<sequence length="244" mass="28895">MFYDLLPLTKIEIQWLKYCVNNSKAKLFLEENQLSKLKEIFTVEENDLPISSINYYDKFKSHNEIADTDIYIDNFKKIVKAFTDEKVVKINYKSVNNSTRLVNIGLLEYSNKDDKFRIYCKKENSVSVYNLEKINSVEILSDSYDRNLAEKNIKNYILNQRKEITLEFTNVKNIPDRLLTEFTPWEKLCTRLDDRYNVTIKYDKPDSLEIVTRLLPYGKNIKILKDTGNVKAELENRIKKQLSM</sequence>
<reference evidence="1 2" key="1">
    <citation type="submission" date="2019-04" db="EMBL/GenBank/DDBJ databases">
        <authorList>
            <person name="Embree M."/>
            <person name="Gaffney J.R."/>
        </authorList>
    </citation>
    <scope>NUCLEOTIDE SEQUENCE [LARGE SCALE GENOMIC DNA]</scope>
    <source>
        <strain evidence="1 2">JE7A12</strain>
    </source>
</reference>
<dbReference type="PROSITE" id="PS52050">
    <property type="entry name" value="WYL"/>
    <property type="match status" value="1"/>
</dbReference>
<name>A0A4P8XVQ9_9FIRM</name>
<evidence type="ECO:0000313" key="1">
    <source>
        <dbReference type="EMBL" id="QCT07215.1"/>
    </source>
</evidence>
<evidence type="ECO:0000313" key="2">
    <source>
        <dbReference type="Proteomes" id="UP000301475"/>
    </source>
</evidence>
<proteinExistence type="predicted"/>
<dbReference type="RefSeq" id="WP_138157258.1">
    <property type="nucleotide sequence ID" value="NZ_CP039381.1"/>
</dbReference>
<dbReference type="AlphaFoldDB" id="A0A4P8XVQ9"/>
<accession>A0A4P8XVQ9</accession>
<keyword evidence="2" id="KW-1185">Reference proteome</keyword>
<organism evidence="1 2">
    <name type="scientific">Ruminococcus bovis</name>
    <dbReference type="NCBI Taxonomy" id="2564099"/>
    <lineage>
        <taxon>Bacteria</taxon>
        <taxon>Bacillati</taxon>
        <taxon>Bacillota</taxon>
        <taxon>Clostridia</taxon>
        <taxon>Eubacteriales</taxon>
        <taxon>Oscillospiraceae</taxon>
        <taxon>Ruminococcus</taxon>
    </lineage>
</organism>